<evidence type="ECO:0000256" key="1">
    <source>
        <dbReference type="SAM" id="MobiDB-lite"/>
    </source>
</evidence>
<dbReference type="EMBL" id="CAMXCT010000805">
    <property type="protein sequence ID" value="CAI3983469.1"/>
    <property type="molecule type" value="Genomic_DNA"/>
</dbReference>
<proteinExistence type="predicted"/>
<dbReference type="AlphaFoldDB" id="A0A9P1C1P9"/>
<comment type="caution">
    <text evidence="2">The sequence shown here is derived from an EMBL/GenBank/DDBJ whole genome shotgun (WGS) entry which is preliminary data.</text>
</comment>
<name>A0A9P1C1P9_9DINO</name>
<keyword evidence="4" id="KW-1185">Reference proteome</keyword>
<feature type="compositionally biased region" description="Low complexity" evidence="1">
    <location>
        <begin position="127"/>
        <end position="136"/>
    </location>
</feature>
<feature type="region of interest" description="Disordered" evidence="1">
    <location>
        <begin position="1"/>
        <end position="22"/>
    </location>
</feature>
<evidence type="ECO:0000313" key="4">
    <source>
        <dbReference type="Proteomes" id="UP001152797"/>
    </source>
</evidence>
<dbReference type="EMBL" id="CAMXCT020000805">
    <property type="protein sequence ID" value="CAL1136844.1"/>
    <property type="molecule type" value="Genomic_DNA"/>
</dbReference>
<accession>A0A9P1C1P9</accession>
<evidence type="ECO:0000313" key="3">
    <source>
        <dbReference type="EMBL" id="CAL1136844.1"/>
    </source>
</evidence>
<reference evidence="3" key="2">
    <citation type="submission" date="2024-04" db="EMBL/GenBank/DDBJ databases">
        <authorList>
            <person name="Chen Y."/>
            <person name="Shah S."/>
            <person name="Dougan E. K."/>
            <person name="Thang M."/>
            <person name="Chan C."/>
        </authorList>
    </citation>
    <scope>NUCLEOTIDE SEQUENCE [LARGE SCALE GENOMIC DNA]</scope>
</reference>
<protein>
    <submittedName>
        <fullName evidence="2">Uncharacterized protein</fullName>
    </submittedName>
</protein>
<organism evidence="2">
    <name type="scientific">Cladocopium goreaui</name>
    <dbReference type="NCBI Taxonomy" id="2562237"/>
    <lineage>
        <taxon>Eukaryota</taxon>
        <taxon>Sar</taxon>
        <taxon>Alveolata</taxon>
        <taxon>Dinophyceae</taxon>
        <taxon>Suessiales</taxon>
        <taxon>Symbiodiniaceae</taxon>
        <taxon>Cladocopium</taxon>
    </lineage>
</organism>
<dbReference type="EMBL" id="CAMXCT030000805">
    <property type="protein sequence ID" value="CAL4770781.1"/>
    <property type="molecule type" value="Genomic_DNA"/>
</dbReference>
<dbReference type="Proteomes" id="UP001152797">
    <property type="component" value="Unassembled WGS sequence"/>
</dbReference>
<evidence type="ECO:0000313" key="2">
    <source>
        <dbReference type="EMBL" id="CAI3983469.1"/>
    </source>
</evidence>
<reference evidence="2" key="1">
    <citation type="submission" date="2022-10" db="EMBL/GenBank/DDBJ databases">
        <authorList>
            <person name="Chen Y."/>
            <person name="Dougan E. K."/>
            <person name="Chan C."/>
            <person name="Rhodes N."/>
            <person name="Thang M."/>
        </authorList>
    </citation>
    <scope>NUCLEOTIDE SEQUENCE</scope>
</reference>
<feature type="region of interest" description="Disordered" evidence="1">
    <location>
        <begin position="114"/>
        <end position="140"/>
    </location>
</feature>
<feature type="non-terminal residue" evidence="2">
    <location>
        <position position="185"/>
    </location>
</feature>
<gene>
    <name evidence="2" type="ORF">C1SCF055_LOCUS11079</name>
</gene>
<sequence>MVSSKLQGRDAGEEQQLLPLARPGVEGKASRWRTLVKRKWKHKEDIHMKEGGSTSNCLRSEMIMPVVRDRFGLDETPGDPDPLVKSQEWPARPFAGQIFVSAEVSAYREFPSGRDSEGHDFGLWTGSSQSSSSTRSLKQTLPEALRRARLRKEVTMQVPHEIPALSKLPVLLQMTCWKTRAPISA</sequence>